<gene>
    <name evidence="1" type="ORF">BO78DRAFT_431907</name>
</gene>
<dbReference type="STRING" id="1448318.A0A319FC04"/>
<protein>
    <submittedName>
        <fullName evidence="1">Uncharacterized protein</fullName>
    </submittedName>
</protein>
<dbReference type="VEuPathDB" id="FungiDB:BO78DRAFT_431907"/>
<dbReference type="SUPFAM" id="SSF48371">
    <property type="entry name" value="ARM repeat"/>
    <property type="match status" value="1"/>
</dbReference>
<organism evidence="1 2">
    <name type="scientific">Aspergillus sclerotiicarbonarius (strain CBS 121057 / IBT 28362)</name>
    <dbReference type="NCBI Taxonomy" id="1448318"/>
    <lineage>
        <taxon>Eukaryota</taxon>
        <taxon>Fungi</taxon>
        <taxon>Dikarya</taxon>
        <taxon>Ascomycota</taxon>
        <taxon>Pezizomycotina</taxon>
        <taxon>Eurotiomycetes</taxon>
        <taxon>Eurotiomycetidae</taxon>
        <taxon>Eurotiales</taxon>
        <taxon>Aspergillaceae</taxon>
        <taxon>Aspergillus</taxon>
        <taxon>Aspergillus subgen. Circumdati</taxon>
    </lineage>
</organism>
<name>A0A319FC04_ASPSB</name>
<accession>A0A319FC04</accession>
<proteinExistence type="predicted"/>
<evidence type="ECO:0000313" key="2">
    <source>
        <dbReference type="Proteomes" id="UP000248423"/>
    </source>
</evidence>
<dbReference type="Proteomes" id="UP000248423">
    <property type="component" value="Unassembled WGS sequence"/>
</dbReference>
<sequence>MSDFTFRSDLFRLAFPDAASYFHSLVAANDSESWAAKVNAALLSYVYSGGLIPQIYGVWLTIASERFQSLLRPALLDKTSRGVRLAGISSLRIALKSPAWRTQGWDAVGGASGFKQVFDEVSVCEVRVLAKVIGGSVTQDDVRSQAVEELVNLLIPGLTADQSPIAAGRPLLRALVPLFWGCRDAFLAKALSNSHADELPVDEILLQLCKCRKDFLRRVATSDLSVHPHVRETLLNSDILLQITRFSRLYHVPGGYPSKVPVPGALSFGLDFVNSIQSYPPEKYSEETLLECFAATVEGAIRSKADLSDILAFLELIVATKDKLRAIRRYWKPLLTLIVRFWATAAFPGASIKTDISPAERQRELSHPSRPQATHKTRLEATLIEVLAGIADEISPYDTFSYMLRQEFRPYLDSIPPEARLPLTKLIYRHYCNIGIDLDSPTPSSKETALLPWSAYFVLSLTEADSRRMFQRIQSLRAGGNALEWDTRKDPWVNWEDDLAWFNEKLLEVEWESRNPHCERSPLAFSVVADCRLRAERAREGKERLDWAIKAIDTALMSRSVFVYGEATQWTSRFAHDPNTRKPLAERMYSEDAALVLSVVELPHHLYPSLEKLKEVTGEANSVLAYHVEAALQLLRQPSYKNGQDLGLRQLIRSVVGRRIDKLKRLYYLGVGNEDQLVEVLLESLVPVILDFEKAGICKGRERLGWSGLGGALDNMTCPPRPWKGVLAFLDRLASQRDSLWTKERSQRGPKLATPEDGWPNGLPIQYLLPSEEWTSVALANPGVASFVSAQLEAVVFSDPNTAAHQISDETQLLGLFADSLPFSIRSYVGNGSHRATRAEHVWKYYSDSIPSSIGHLETLRDWFVDFAQSRGLSKLRKRLCPAPPLSPIVFDSSCDYAVEWGPRSTESHETECTSVTTLQYRFSASKEDITLEDWADHDLAPEPWKTTDTDLIELWSSGDNFAAYSLSAREALVASALLFVEEQVEDKQSILCQAFPRSSSYVRYPAVQLSDNFLSAIDDSDMAVDAAFVVLERLRAIVPSSILYTLGNSFQQSLLQLPNSSSKYPLVERCAFRVMQLLQKSDQPMFAVDLGLKVIRELPDASSRHRSALTLPLGRALDHDGAETMLQKFSGFILGSLEKQKAAEKSLVKITTVKMLAQLVALSDFISTASQINILRSLFEVSKHIDVRVATCKALLHVTATNSGNRAPYQLFKSWTHAAARPNERINTSEEQWLEAERGGDLPEVNEDRPLLKLFTESAPANLPPSYLEDYFQTALMPLVQELGRQHSRWMRAFIRQVGSVPEGPSVENIGPFDHTLTEKLVDAWVLYLPKTFLLEDRVSACAYLFFVEHEAMNDKLNSPDSPWRGTNAASHWSKLFSGNRTLQNRPRLRRFLKGNVKSKIPTGINKQDVMDECFERAAIAIRNPFRFDEDFYLRVSSRTVARDVDSLDLPNEPSLYPLGRRIVEYAESLRTEQWVKDPARSPPFLPTPFQMQLFLLPYPHLNPLAEDRYERFADHVIRLIDEHVQTPSCLADGSGLHDALTEDVKKADMCACILAIGQNLRTTPNPFTQYMRVDVAETLLGELERYEWDRNPEVLEMITEWKSSPVEWVREIGWRNNGMLRGN</sequence>
<reference evidence="1 2" key="1">
    <citation type="submission" date="2018-02" db="EMBL/GenBank/DDBJ databases">
        <title>The genomes of Aspergillus section Nigri reveals drivers in fungal speciation.</title>
        <authorList>
            <consortium name="DOE Joint Genome Institute"/>
            <person name="Vesth T.C."/>
            <person name="Nybo J."/>
            <person name="Theobald S."/>
            <person name="Brandl J."/>
            <person name="Frisvad J.C."/>
            <person name="Nielsen K.F."/>
            <person name="Lyhne E.K."/>
            <person name="Kogle M.E."/>
            <person name="Kuo A."/>
            <person name="Riley R."/>
            <person name="Clum A."/>
            <person name="Nolan M."/>
            <person name="Lipzen A."/>
            <person name="Salamov A."/>
            <person name="Henrissat B."/>
            <person name="Wiebenga A."/>
            <person name="De vries R.P."/>
            <person name="Grigoriev I.V."/>
            <person name="Mortensen U.H."/>
            <person name="Andersen M.R."/>
            <person name="Baker S.E."/>
        </authorList>
    </citation>
    <scope>NUCLEOTIDE SEQUENCE [LARGE SCALE GENOMIC DNA]</scope>
    <source>
        <strain evidence="1 2">CBS 121057</strain>
    </source>
</reference>
<dbReference type="EMBL" id="KZ826377">
    <property type="protein sequence ID" value="PYI03693.1"/>
    <property type="molecule type" value="Genomic_DNA"/>
</dbReference>
<dbReference type="OrthoDB" id="2549237at2759"/>
<keyword evidence="2" id="KW-1185">Reference proteome</keyword>
<dbReference type="InterPro" id="IPR016024">
    <property type="entry name" value="ARM-type_fold"/>
</dbReference>
<evidence type="ECO:0000313" key="1">
    <source>
        <dbReference type="EMBL" id="PYI03693.1"/>
    </source>
</evidence>